<evidence type="ECO:0000256" key="1">
    <source>
        <dbReference type="SAM" id="MobiDB-lite"/>
    </source>
</evidence>
<evidence type="ECO:0000313" key="2">
    <source>
        <dbReference type="EMBL" id="KAF2455129.1"/>
    </source>
</evidence>
<feature type="region of interest" description="Disordered" evidence="1">
    <location>
        <begin position="224"/>
        <end position="262"/>
    </location>
</feature>
<feature type="region of interest" description="Disordered" evidence="1">
    <location>
        <begin position="81"/>
        <end position="102"/>
    </location>
</feature>
<accession>A0A6A6NTQ8</accession>
<name>A0A6A6NTQ8_9PEZI</name>
<reference evidence="2" key="1">
    <citation type="journal article" date="2020" name="Stud. Mycol.">
        <title>101 Dothideomycetes genomes: a test case for predicting lifestyles and emergence of pathogens.</title>
        <authorList>
            <person name="Haridas S."/>
            <person name="Albert R."/>
            <person name="Binder M."/>
            <person name="Bloem J."/>
            <person name="Labutti K."/>
            <person name="Salamov A."/>
            <person name="Andreopoulos B."/>
            <person name="Baker S."/>
            <person name="Barry K."/>
            <person name="Bills G."/>
            <person name="Bluhm B."/>
            <person name="Cannon C."/>
            <person name="Castanera R."/>
            <person name="Culley D."/>
            <person name="Daum C."/>
            <person name="Ezra D."/>
            <person name="Gonzalez J."/>
            <person name="Henrissat B."/>
            <person name="Kuo A."/>
            <person name="Liang C."/>
            <person name="Lipzen A."/>
            <person name="Lutzoni F."/>
            <person name="Magnuson J."/>
            <person name="Mondo S."/>
            <person name="Nolan M."/>
            <person name="Ohm R."/>
            <person name="Pangilinan J."/>
            <person name="Park H.-J."/>
            <person name="Ramirez L."/>
            <person name="Alfaro M."/>
            <person name="Sun H."/>
            <person name="Tritt A."/>
            <person name="Yoshinaga Y."/>
            <person name="Zwiers L.-H."/>
            <person name="Turgeon B."/>
            <person name="Goodwin S."/>
            <person name="Spatafora J."/>
            <person name="Crous P."/>
            <person name="Grigoriev I."/>
        </authorList>
    </citation>
    <scope>NUCLEOTIDE SEQUENCE</scope>
    <source>
        <strain evidence="2">ATCC 16933</strain>
    </source>
</reference>
<evidence type="ECO:0000313" key="3">
    <source>
        <dbReference type="Proteomes" id="UP000799766"/>
    </source>
</evidence>
<feature type="compositionally biased region" description="Basic and acidic residues" evidence="1">
    <location>
        <begin position="226"/>
        <end position="235"/>
    </location>
</feature>
<dbReference type="Proteomes" id="UP000799766">
    <property type="component" value="Unassembled WGS sequence"/>
</dbReference>
<dbReference type="EMBL" id="MU001688">
    <property type="protein sequence ID" value="KAF2455129.1"/>
    <property type="molecule type" value="Genomic_DNA"/>
</dbReference>
<organism evidence="2 3">
    <name type="scientific">Lineolata rhizophorae</name>
    <dbReference type="NCBI Taxonomy" id="578093"/>
    <lineage>
        <taxon>Eukaryota</taxon>
        <taxon>Fungi</taxon>
        <taxon>Dikarya</taxon>
        <taxon>Ascomycota</taxon>
        <taxon>Pezizomycotina</taxon>
        <taxon>Dothideomycetes</taxon>
        <taxon>Dothideomycetes incertae sedis</taxon>
        <taxon>Lineolatales</taxon>
        <taxon>Lineolataceae</taxon>
        <taxon>Lineolata</taxon>
    </lineage>
</organism>
<proteinExistence type="predicted"/>
<protein>
    <submittedName>
        <fullName evidence="2">Uncharacterized protein</fullName>
    </submittedName>
</protein>
<gene>
    <name evidence="2" type="ORF">BDY21DRAFT_351279</name>
</gene>
<feature type="region of interest" description="Disordered" evidence="1">
    <location>
        <begin position="182"/>
        <end position="205"/>
    </location>
</feature>
<keyword evidence="3" id="KW-1185">Reference proteome</keyword>
<dbReference type="AlphaFoldDB" id="A0A6A6NTQ8"/>
<sequence length="262" mass="29184">MPRPPLQVPPPWPARCRRISQKRIEGSPCHKGAPLSLILTNICPFSFHIFGKWHREAMKRSHFHQRVRRGLPRTGCQVRSAPRKDICTTTQRPARPKRRQGQGVGIRVWMYNKTTSFATNSSVRERLPSLTHHHPSALSSPPNARCRIDIVGPSPSHLPYTVCPTINPPTRILLRSASLRLQSTTTRARPRPRPRTPLRASAVRTTTTRWCGQMWPSVAMRPATTRTDDATDPHLPDAALAGPPSPGQAVPANNFPVVGPPT</sequence>